<accession>A0AAD7IMU5</accession>
<name>A0AAD7IMU5_9AGAR</name>
<dbReference type="Proteomes" id="UP001215598">
    <property type="component" value="Unassembled WGS sequence"/>
</dbReference>
<dbReference type="EMBL" id="JARKIB010000085">
    <property type="protein sequence ID" value="KAJ7744913.1"/>
    <property type="molecule type" value="Genomic_DNA"/>
</dbReference>
<reference evidence="1" key="1">
    <citation type="submission" date="2023-03" db="EMBL/GenBank/DDBJ databases">
        <title>Massive genome expansion in bonnet fungi (Mycena s.s.) driven by repeated elements and novel gene families across ecological guilds.</title>
        <authorList>
            <consortium name="Lawrence Berkeley National Laboratory"/>
            <person name="Harder C.B."/>
            <person name="Miyauchi S."/>
            <person name="Viragh M."/>
            <person name="Kuo A."/>
            <person name="Thoen E."/>
            <person name="Andreopoulos B."/>
            <person name="Lu D."/>
            <person name="Skrede I."/>
            <person name="Drula E."/>
            <person name="Henrissat B."/>
            <person name="Morin E."/>
            <person name="Kohler A."/>
            <person name="Barry K."/>
            <person name="LaButti K."/>
            <person name="Morin E."/>
            <person name="Salamov A."/>
            <person name="Lipzen A."/>
            <person name="Mereny Z."/>
            <person name="Hegedus B."/>
            <person name="Baldrian P."/>
            <person name="Stursova M."/>
            <person name="Weitz H."/>
            <person name="Taylor A."/>
            <person name="Grigoriev I.V."/>
            <person name="Nagy L.G."/>
            <person name="Martin F."/>
            <person name="Kauserud H."/>
        </authorList>
    </citation>
    <scope>NUCLEOTIDE SEQUENCE</scope>
    <source>
        <strain evidence="1">CBHHK182m</strain>
    </source>
</reference>
<organism evidence="1 2">
    <name type="scientific">Mycena metata</name>
    <dbReference type="NCBI Taxonomy" id="1033252"/>
    <lineage>
        <taxon>Eukaryota</taxon>
        <taxon>Fungi</taxon>
        <taxon>Dikarya</taxon>
        <taxon>Basidiomycota</taxon>
        <taxon>Agaricomycotina</taxon>
        <taxon>Agaricomycetes</taxon>
        <taxon>Agaricomycetidae</taxon>
        <taxon>Agaricales</taxon>
        <taxon>Marasmiineae</taxon>
        <taxon>Mycenaceae</taxon>
        <taxon>Mycena</taxon>
    </lineage>
</organism>
<dbReference type="AlphaFoldDB" id="A0AAD7IMU5"/>
<proteinExistence type="predicted"/>
<comment type="caution">
    <text evidence="1">The sequence shown here is derived from an EMBL/GenBank/DDBJ whole genome shotgun (WGS) entry which is preliminary data.</text>
</comment>
<protein>
    <submittedName>
        <fullName evidence="1">Uncharacterized protein</fullName>
    </submittedName>
</protein>
<gene>
    <name evidence="1" type="ORF">B0H16DRAFT_1857110</name>
</gene>
<evidence type="ECO:0000313" key="2">
    <source>
        <dbReference type="Proteomes" id="UP001215598"/>
    </source>
</evidence>
<sequence>MPKSDGTAVTASASLLPSTIFTTLSSLHPCPTSMIHSFSVLTPHAGVLSSFVCVKVGPKDCYFLLSVSVLDHPAIINWWYWWPLGVIPANIEQLSAPTPPSTLAATPAAPSAPLAATPAYHLSLSPVSVAVATPATTCSNVNRSCTRQMCNPSCAAANAAKVAQQFVKTVPSLSPSPNPYLRPQQKVKRRNPMLLSLRPRRRPVFKRHVPARRRPSLPPRARSRRHPLACPLLRLAPVPYYYMPYPPTGPGTM</sequence>
<keyword evidence="2" id="KW-1185">Reference proteome</keyword>
<evidence type="ECO:0000313" key="1">
    <source>
        <dbReference type="EMBL" id="KAJ7744913.1"/>
    </source>
</evidence>